<dbReference type="EMBL" id="QGDJ01000002">
    <property type="protein sequence ID" value="PWJ21009.1"/>
    <property type="molecule type" value="Genomic_DNA"/>
</dbReference>
<feature type="signal peptide" evidence="1">
    <location>
        <begin position="1"/>
        <end position="19"/>
    </location>
</feature>
<dbReference type="Pfam" id="PF04402">
    <property type="entry name" value="SIMPL"/>
    <property type="match status" value="1"/>
</dbReference>
<sequence length="228" mass="24021">MRVATLLLFPLLMAFAAPAQEAPRLTVEGRGEVTQVPDMATIRVSVTREAEAAEAAMDALATAMDAVLERISAEAVAARDVQSSTVSLQPRWDRPDDRGAPRISGYEARATVTVRVRDLDRLGAVMSAVVDDGANGLDGLSFQMSDPRPAEDAARRAAFEDAMAKARLYAEAAGLTVGPILRLAEGGANLPGPAPMVQMEMARAMPIAPGEISEVVTVTLEIALVPAE</sequence>
<organism evidence="3 5">
    <name type="scientific">Jannaschia seohaensis</name>
    <dbReference type="NCBI Taxonomy" id="475081"/>
    <lineage>
        <taxon>Bacteria</taxon>
        <taxon>Pseudomonadati</taxon>
        <taxon>Pseudomonadota</taxon>
        <taxon>Alphaproteobacteria</taxon>
        <taxon>Rhodobacterales</taxon>
        <taxon>Roseobacteraceae</taxon>
        <taxon>Jannaschia</taxon>
    </lineage>
</organism>
<reference evidence="2 4" key="2">
    <citation type="submission" date="2018-03" db="EMBL/GenBank/DDBJ databases">
        <title>Genomic Encyclopedia of Archaeal and Bacterial Type Strains, Phase II (KMG-II): from individual species to whole genera.</title>
        <authorList>
            <person name="Goeker M."/>
        </authorList>
    </citation>
    <scope>NUCLEOTIDE SEQUENCE [LARGE SCALE GENOMIC DNA]</scope>
    <source>
        <strain evidence="2 4">DSM 25227</strain>
    </source>
</reference>
<evidence type="ECO:0000313" key="4">
    <source>
        <dbReference type="Proteomes" id="UP000245839"/>
    </source>
</evidence>
<dbReference type="AlphaFoldDB" id="A0A2Y9AFT0"/>
<dbReference type="Gene3D" id="3.30.70.2970">
    <property type="entry name" value="Protein of unknown function (DUF541), domain 2"/>
    <property type="match status" value="1"/>
</dbReference>
<accession>A0A2Y9AFT0</accession>
<evidence type="ECO:0000256" key="1">
    <source>
        <dbReference type="SAM" id="SignalP"/>
    </source>
</evidence>
<protein>
    <recommendedName>
        <fullName evidence="6">26 kDa periplasmic immunogenic protein</fullName>
    </recommendedName>
</protein>
<keyword evidence="4" id="KW-1185">Reference proteome</keyword>
<keyword evidence="1" id="KW-0732">Signal</keyword>
<name>A0A2Y9AFT0_9RHOB</name>
<proteinExistence type="predicted"/>
<evidence type="ECO:0000313" key="5">
    <source>
        <dbReference type="Proteomes" id="UP000251571"/>
    </source>
</evidence>
<dbReference type="GO" id="GO:0006974">
    <property type="term" value="P:DNA damage response"/>
    <property type="evidence" value="ECO:0007669"/>
    <property type="project" value="TreeGrafter"/>
</dbReference>
<dbReference type="Proteomes" id="UP000245839">
    <property type="component" value="Unassembled WGS sequence"/>
</dbReference>
<evidence type="ECO:0000313" key="2">
    <source>
        <dbReference type="EMBL" id="PWJ21009.1"/>
    </source>
</evidence>
<dbReference type="OrthoDB" id="9813144at2"/>
<dbReference type="Gene3D" id="3.30.110.170">
    <property type="entry name" value="Protein of unknown function (DUF541), domain 1"/>
    <property type="match status" value="1"/>
</dbReference>
<reference evidence="3 5" key="1">
    <citation type="submission" date="2016-10" db="EMBL/GenBank/DDBJ databases">
        <authorList>
            <person name="Cai Z."/>
        </authorList>
    </citation>
    <scope>NUCLEOTIDE SEQUENCE [LARGE SCALE GENOMIC DNA]</scope>
    <source>
        <strain evidence="3 5">DSM 25227</strain>
    </source>
</reference>
<dbReference type="RefSeq" id="WP_109563367.1">
    <property type="nucleotide sequence ID" value="NZ_QGDJ01000002.1"/>
</dbReference>
<evidence type="ECO:0000313" key="3">
    <source>
        <dbReference type="EMBL" id="SSA41419.1"/>
    </source>
</evidence>
<evidence type="ECO:0008006" key="6">
    <source>
        <dbReference type="Google" id="ProtNLM"/>
    </source>
</evidence>
<dbReference type="EMBL" id="UETC01000002">
    <property type="protein sequence ID" value="SSA41419.1"/>
    <property type="molecule type" value="Genomic_DNA"/>
</dbReference>
<gene>
    <name evidence="2" type="ORF">BCF38_102256</name>
    <name evidence="3" type="ORF">SAMN05421539_102256</name>
</gene>
<dbReference type="PANTHER" id="PTHR34387">
    <property type="entry name" value="SLR1258 PROTEIN"/>
    <property type="match status" value="1"/>
</dbReference>
<dbReference type="InterPro" id="IPR007497">
    <property type="entry name" value="SIMPL/DUF541"/>
</dbReference>
<dbReference type="PANTHER" id="PTHR34387:SF1">
    <property type="entry name" value="PERIPLASMIC IMMUNOGENIC PROTEIN"/>
    <property type="match status" value="1"/>
</dbReference>
<dbReference type="Proteomes" id="UP000251571">
    <property type="component" value="Unassembled WGS sequence"/>
</dbReference>
<feature type="chain" id="PRO_5044071877" description="26 kDa periplasmic immunogenic protein" evidence="1">
    <location>
        <begin position="20"/>
        <end position="228"/>
    </location>
</feature>
<dbReference type="InterPro" id="IPR052022">
    <property type="entry name" value="26kDa_periplasmic_antigen"/>
</dbReference>